<proteinExistence type="predicted"/>
<dbReference type="PANTHER" id="PTHR42981:SF2">
    <property type="entry name" value="PYRUVATE DEHYDROGENASE [UBIQUINONE]"/>
    <property type="match status" value="1"/>
</dbReference>
<protein>
    <submittedName>
        <fullName evidence="3">Thiamine pyrophosphate-dependent acetolactate synthase large subunit-like protein</fullName>
    </submittedName>
</protein>
<dbReference type="PANTHER" id="PTHR42981">
    <property type="entry name" value="PYRUVATE DEHYDROGENASE [UBIQUINONE]"/>
    <property type="match status" value="1"/>
</dbReference>
<dbReference type="Gene3D" id="3.40.50.970">
    <property type="match status" value="1"/>
</dbReference>
<dbReference type="SUPFAM" id="SSF52518">
    <property type="entry name" value="Thiamin diphosphate-binding fold (THDP-binding)"/>
    <property type="match status" value="1"/>
</dbReference>
<feature type="compositionally biased region" description="Pro residues" evidence="1">
    <location>
        <begin position="117"/>
        <end position="129"/>
    </location>
</feature>
<sequence length="129" mass="13461">MASVCAFIAARLRAWDVDRVFGVPGRHIDPLVTALPGERTPPEFIHARHEESATLMACAHAKLTGRAGCCLASPGSGALHLLGGLYDAALDRPPVVAVVGREPPSPVSTAGRRCPSPGAPPCRQPLPSR</sequence>
<accession>A0ABT9KY37</accession>
<dbReference type="InterPro" id="IPR047211">
    <property type="entry name" value="POXB-like"/>
</dbReference>
<dbReference type="Pfam" id="PF02776">
    <property type="entry name" value="TPP_enzyme_N"/>
    <property type="match status" value="1"/>
</dbReference>
<feature type="domain" description="Thiamine pyrophosphate enzyme N-terminal TPP-binding" evidence="2">
    <location>
        <begin position="6"/>
        <end position="103"/>
    </location>
</feature>
<evidence type="ECO:0000313" key="4">
    <source>
        <dbReference type="Proteomes" id="UP001234880"/>
    </source>
</evidence>
<name>A0ABT9KY37_9ACTN</name>
<keyword evidence="4" id="KW-1185">Reference proteome</keyword>
<evidence type="ECO:0000313" key="3">
    <source>
        <dbReference type="EMBL" id="MDP9612412.1"/>
    </source>
</evidence>
<evidence type="ECO:0000256" key="1">
    <source>
        <dbReference type="SAM" id="MobiDB-lite"/>
    </source>
</evidence>
<comment type="caution">
    <text evidence="3">The sequence shown here is derived from an EMBL/GenBank/DDBJ whole genome shotgun (WGS) entry which is preliminary data.</text>
</comment>
<dbReference type="EMBL" id="JAURUE010000001">
    <property type="protein sequence ID" value="MDP9612412.1"/>
    <property type="molecule type" value="Genomic_DNA"/>
</dbReference>
<dbReference type="InterPro" id="IPR012001">
    <property type="entry name" value="Thiamin_PyroP_enz_TPP-bd_dom"/>
</dbReference>
<dbReference type="Proteomes" id="UP001234880">
    <property type="component" value="Unassembled WGS sequence"/>
</dbReference>
<organism evidence="3 4">
    <name type="scientific">Streptomyces demainii</name>
    <dbReference type="NCBI Taxonomy" id="588122"/>
    <lineage>
        <taxon>Bacteria</taxon>
        <taxon>Bacillati</taxon>
        <taxon>Actinomycetota</taxon>
        <taxon>Actinomycetes</taxon>
        <taxon>Kitasatosporales</taxon>
        <taxon>Streptomycetaceae</taxon>
        <taxon>Streptomyces</taxon>
    </lineage>
</organism>
<reference evidence="3 4" key="1">
    <citation type="submission" date="2023-07" db="EMBL/GenBank/DDBJ databases">
        <title>Sequencing the genomes of 1000 actinobacteria strains.</title>
        <authorList>
            <person name="Klenk H.-P."/>
        </authorList>
    </citation>
    <scope>NUCLEOTIDE SEQUENCE [LARGE SCALE GENOMIC DNA]</scope>
    <source>
        <strain evidence="3 4">DSM 41600</strain>
    </source>
</reference>
<dbReference type="InterPro" id="IPR029061">
    <property type="entry name" value="THDP-binding"/>
</dbReference>
<feature type="region of interest" description="Disordered" evidence="1">
    <location>
        <begin position="100"/>
        <end position="129"/>
    </location>
</feature>
<gene>
    <name evidence="3" type="ORF">JOF35_004689</name>
</gene>
<evidence type="ECO:0000259" key="2">
    <source>
        <dbReference type="Pfam" id="PF02776"/>
    </source>
</evidence>